<sequence>MLLQALHRALIGLLHVERRVDPFFRPLFDRLLQEPLASLAQALILRRQTMRGAGLAEETMLPDEEACVASIVADMAGYMRANHAPGHFERAGNTKTHGVVRGAFTVFPDLPLAFRHGLFATPRAYPAWVRFAGPGPDSPPDIDDVGVLSIGIKVMGVPGAKLLDDERFTQDFTAISTPTFTTPNLRENAKLQAAIRRGLPLFYFVNLHDSHLLDAIMQGLWARTQSSPLETPYWGCVPYALGTGQAMQYALHPRLATRSHVPRLPLRPPDNYLREAMAATLARGEAAFDFVVQLQTDPVRMPIENASVRWPAQLSPPVRVATLTLPRQVFDSAEQLAFASRLSINPWHCLPEHRPLGNQNRGRLRIYTELSRLRQEMNATPHEEPTGEETFGA</sequence>
<dbReference type="EMBL" id="JAPDNT010000007">
    <property type="protein sequence ID" value="MCW3475290.1"/>
    <property type="molecule type" value="Genomic_DNA"/>
</dbReference>
<dbReference type="Gene3D" id="2.40.180.10">
    <property type="entry name" value="Catalase core domain"/>
    <property type="match status" value="1"/>
</dbReference>
<gene>
    <name evidence="1" type="ORF">OL599_11975</name>
</gene>
<organism evidence="1 2">
    <name type="scientific">Limobrevibacterium gyesilva</name>
    <dbReference type="NCBI Taxonomy" id="2991712"/>
    <lineage>
        <taxon>Bacteria</taxon>
        <taxon>Pseudomonadati</taxon>
        <taxon>Pseudomonadota</taxon>
        <taxon>Alphaproteobacteria</taxon>
        <taxon>Acetobacterales</taxon>
        <taxon>Acetobacteraceae</taxon>
        <taxon>Limobrevibacterium</taxon>
    </lineage>
</organism>
<dbReference type="Proteomes" id="UP001165679">
    <property type="component" value="Unassembled WGS sequence"/>
</dbReference>
<accession>A0AA41YM71</accession>
<keyword evidence="2" id="KW-1185">Reference proteome</keyword>
<dbReference type="PANTHER" id="PTHR36195">
    <property type="entry name" value="DOMAIN PROTEIN, PUTATIVE (AFU_ORTHOLOGUE AFUA_5G01990)-RELATED-RELATED"/>
    <property type="match status" value="1"/>
</dbReference>
<dbReference type="PANTHER" id="PTHR36195:SF4">
    <property type="entry name" value="DOMAIN PROTEIN, PUTATIVE (AFU_ORTHOLOGUE AFUA_5G01990)-RELATED"/>
    <property type="match status" value="1"/>
</dbReference>
<name>A0AA41YM71_9PROT</name>
<dbReference type="SUPFAM" id="SSF56634">
    <property type="entry name" value="Heme-dependent catalase-like"/>
    <property type="match status" value="1"/>
</dbReference>
<reference evidence="1" key="1">
    <citation type="submission" date="2022-09" db="EMBL/GenBank/DDBJ databases">
        <title>Rhodovastum sp. nov. RN2-1 isolated from soil in Seongnam, South Korea.</title>
        <authorList>
            <person name="Le N.T."/>
        </authorList>
    </citation>
    <scope>NUCLEOTIDE SEQUENCE</scope>
    <source>
        <strain evidence="1">RN2-1</strain>
    </source>
</reference>
<reference evidence="1" key="2">
    <citation type="submission" date="2022-10" db="EMBL/GenBank/DDBJ databases">
        <authorList>
            <person name="Trinh H.N."/>
        </authorList>
    </citation>
    <scope>NUCLEOTIDE SEQUENCE</scope>
    <source>
        <strain evidence="1">RN2-1</strain>
    </source>
</reference>
<evidence type="ECO:0000313" key="2">
    <source>
        <dbReference type="Proteomes" id="UP001165679"/>
    </source>
</evidence>
<dbReference type="RefSeq" id="WP_264713985.1">
    <property type="nucleotide sequence ID" value="NZ_JAPDNT010000007.1"/>
</dbReference>
<dbReference type="InterPro" id="IPR020835">
    <property type="entry name" value="Catalase_sf"/>
</dbReference>
<dbReference type="CDD" id="cd08152">
    <property type="entry name" value="y4iL_like"/>
    <property type="match status" value="1"/>
</dbReference>
<dbReference type="AlphaFoldDB" id="A0AA41YM71"/>
<evidence type="ECO:0000313" key="1">
    <source>
        <dbReference type="EMBL" id="MCW3475290.1"/>
    </source>
</evidence>
<dbReference type="GO" id="GO:0020037">
    <property type="term" value="F:heme binding"/>
    <property type="evidence" value="ECO:0007669"/>
    <property type="project" value="InterPro"/>
</dbReference>
<proteinExistence type="predicted"/>
<protein>
    <submittedName>
        <fullName evidence="1">Catalase family protein</fullName>
    </submittedName>
</protein>
<comment type="caution">
    <text evidence="1">The sequence shown here is derived from an EMBL/GenBank/DDBJ whole genome shotgun (WGS) entry which is preliminary data.</text>
</comment>